<protein>
    <submittedName>
        <fullName evidence="2">Uncharacterized protein</fullName>
    </submittedName>
</protein>
<gene>
    <name evidence="2" type="ORF">METZ01_LOCUS427285</name>
</gene>
<keyword evidence="1" id="KW-1133">Transmembrane helix</keyword>
<keyword evidence="1" id="KW-0472">Membrane</keyword>
<accession>A0A382XVE7</accession>
<evidence type="ECO:0000313" key="2">
    <source>
        <dbReference type="EMBL" id="SVD74431.1"/>
    </source>
</evidence>
<keyword evidence="1" id="KW-0812">Transmembrane</keyword>
<sequence>MVDSKCGRDYIELHATIIQMGAVLLFLAATIESSPELIYVRSAATNQ</sequence>
<feature type="transmembrane region" description="Helical" evidence="1">
    <location>
        <begin position="12"/>
        <end position="31"/>
    </location>
</feature>
<dbReference type="AlphaFoldDB" id="A0A382XVE7"/>
<name>A0A382XVE7_9ZZZZ</name>
<evidence type="ECO:0000256" key="1">
    <source>
        <dbReference type="SAM" id="Phobius"/>
    </source>
</evidence>
<proteinExistence type="predicted"/>
<reference evidence="2" key="1">
    <citation type="submission" date="2018-05" db="EMBL/GenBank/DDBJ databases">
        <authorList>
            <person name="Lanie J.A."/>
            <person name="Ng W.-L."/>
            <person name="Kazmierczak K.M."/>
            <person name="Andrzejewski T.M."/>
            <person name="Davidsen T.M."/>
            <person name="Wayne K.J."/>
            <person name="Tettelin H."/>
            <person name="Glass J.I."/>
            <person name="Rusch D."/>
            <person name="Podicherti R."/>
            <person name="Tsui H.-C.T."/>
            <person name="Winkler M.E."/>
        </authorList>
    </citation>
    <scope>NUCLEOTIDE SEQUENCE</scope>
</reference>
<organism evidence="2">
    <name type="scientific">marine metagenome</name>
    <dbReference type="NCBI Taxonomy" id="408172"/>
    <lineage>
        <taxon>unclassified sequences</taxon>
        <taxon>metagenomes</taxon>
        <taxon>ecological metagenomes</taxon>
    </lineage>
</organism>
<dbReference type="EMBL" id="UINC01170404">
    <property type="protein sequence ID" value="SVD74431.1"/>
    <property type="molecule type" value="Genomic_DNA"/>
</dbReference>